<dbReference type="PRINTS" id="PR01436">
    <property type="entry name" value="NADHDHGNASE2"/>
</dbReference>
<keyword evidence="13 17" id="KW-0830">Ubiquinone</keyword>
<keyword evidence="15 17" id="KW-0472">Membrane</keyword>
<evidence type="ECO:0000256" key="8">
    <source>
        <dbReference type="ARBA" id="ARBA00022792"/>
    </source>
</evidence>
<dbReference type="EC" id="7.1.1.2" evidence="3 17"/>
<evidence type="ECO:0000256" key="14">
    <source>
        <dbReference type="ARBA" id="ARBA00023128"/>
    </source>
</evidence>
<keyword evidence="12 17" id="KW-0520">NAD</keyword>
<comment type="function">
    <text evidence="17">Core subunit of the mitochondrial membrane respiratory chain NADH dehydrogenase (Complex I) which catalyzes electron transfer from NADH through the respiratory chain, using ubiquinone as an electron acceptor. Essential for the catalytic activity and assembly of complex I.</text>
</comment>
<evidence type="ECO:0000256" key="16">
    <source>
        <dbReference type="ARBA" id="ARBA00049551"/>
    </source>
</evidence>
<evidence type="ECO:0000256" key="15">
    <source>
        <dbReference type="ARBA" id="ARBA00023136"/>
    </source>
</evidence>
<dbReference type="GO" id="GO:0008137">
    <property type="term" value="F:NADH dehydrogenase (ubiquinone) activity"/>
    <property type="evidence" value="ECO:0007669"/>
    <property type="project" value="UniProtKB-EC"/>
</dbReference>
<accession>A0A343A8S1</accession>
<evidence type="ECO:0000313" key="19">
    <source>
        <dbReference type="EMBL" id="APG32421.1"/>
    </source>
</evidence>
<evidence type="ECO:0000259" key="18">
    <source>
        <dbReference type="Pfam" id="PF00361"/>
    </source>
</evidence>
<evidence type="ECO:0000256" key="12">
    <source>
        <dbReference type="ARBA" id="ARBA00023027"/>
    </source>
</evidence>
<comment type="catalytic activity">
    <reaction evidence="16 17">
        <text>a ubiquinone + NADH + 5 H(+)(in) = a ubiquinol + NAD(+) + 4 H(+)(out)</text>
        <dbReference type="Rhea" id="RHEA:29091"/>
        <dbReference type="Rhea" id="RHEA-COMP:9565"/>
        <dbReference type="Rhea" id="RHEA-COMP:9566"/>
        <dbReference type="ChEBI" id="CHEBI:15378"/>
        <dbReference type="ChEBI" id="CHEBI:16389"/>
        <dbReference type="ChEBI" id="CHEBI:17976"/>
        <dbReference type="ChEBI" id="CHEBI:57540"/>
        <dbReference type="ChEBI" id="CHEBI:57945"/>
        <dbReference type="EC" id="7.1.1.2"/>
    </reaction>
</comment>
<feature type="transmembrane region" description="Helical" evidence="17">
    <location>
        <begin position="271"/>
        <end position="292"/>
    </location>
</feature>
<dbReference type="PANTHER" id="PTHR46552">
    <property type="entry name" value="NADH-UBIQUINONE OXIDOREDUCTASE CHAIN 2"/>
    <property type="match status" value="1"/>
</dbReference>
<evidence type="ECO:0000256" key="3">
    <source>
        <dbReference type="ARBA" id="ARBA00012944"/>
    </source>
</evidence>
<evidence type="ECO:0000256" key="17">
    <source>
        <dbReference type="RuleBase" id="RU003403"/>
    </source>
</evidence>
<keyword evidence="9 17" id="KW-1278">Translocase</keyword>
<reference evidence="19" key="1">
    <citation type="journal article" date="2016" name="Mitochondrial DNA Part B Resour">
        <title>Complete mitochondrial genome sequence of the giant mud worm Paraleonnates uschakovi Khlebovich &amp; Wu, 1962 (Polychaeta: Nereididae).</title>
        <authorList>
            <person name="Park T."/>
            <person name="Lee S.-H."/>
            <person name="Kim W."/>
        </authorList>
    </citation>
    <scope>NUCLEOTIDE SEQUENCE</scope>
</reference>
<sequence>MYLPSAFLFSSTLILGSMMAISSSNWLYAWMGLELNLLSMVPMMTMSPLVQETEAAVKYFLIQTVGSASLLTSTLSLSSAPLLNSSLLLFSLIMISSLALKLGAAPFHWWLPPVMSSIPWTQCMIMATWQKVAPLGLISSVSPFSHNFIIISTMAAMSAMVGGIGGLNQTHMRSLLAFSSIGHLGWMITASVISINMTWIYFFIYSVINVSIMLSMMVSNQVYTSLSNTMNFTHPLIFMAIMIMMCSLGGLPPFLGFIPKWFMIYSMMAQNMAILTSILILGSILNLFYYLSMMFNFLLSPTSHLSLPNLPYKLYTQVAWLFLISSTPAILFI</sequence>
<gene>
    <name evidence="19" type="primary">ND2</name>
</gene>
<feature type="domain" description="NADH:quinone oxidoreductase/Mrp antiporter transmembrane" evidence="18">
    <location>
        <begin position="23"/>
        <end position="284"/>
    </location>
</feature>
<evidence type="ECO:0000256" key="9">
    <source>
        <dbReference type="ARBA" id="ARBA00022967"/>
    </source>
</evidence>
<organism evidence="19">
    <name type="scientific">Paraleonnates uschakovi</name>
    <dbReference type="NCBI Taxonomy" id="1922336"/>
    <lineage>
        <taxon>Eukaryota</taxon>
        <taxon>Metazoa</taxon>
        <taxon>Spiralia</taxon>
        <taxon>Lophotrochozoa</taxon>
        <taxon>Annelida</taxon>
        <taxon>Polychaeta</taxon>
        <taxon>Errantia</taxon>
        <taxon>Phyllodocida</taxon>
        <taxon>Nereididae</taxon>
        <taxon>Paraleonnates</taxon>
    </lineage>
</organism>
<feature type="transmembrane region" description="Helical" evidence="17">
    <location>
        <begin position="312"/>
        <end position="332"/>
    </location>
</feature>
<evidence type="ECO:0000256" key="2">
    <source>
        <dbReference type="ARBA" id="ARBA00007012"/>
    </source>
</evidence>
<protein>
    <recommendedName>
        <fullName evidence="4 17">NADH-ubiquinone oxidoreductase chain 2</fullName>
        <ecNumber evidence="3 17">7.1.1.2</ecNumber>
    </recommendedName>
</protein>
<dbReference type="GeneID" id="30684407"/>
<feature type="transmembrane region" description="Helical" evidence="17">
    <location>
        <begin position="87"/>
        <end position="111"/>
    </location>
</feature>
<dbReference type="CTD" id="4536"/>
<keyword evidence="7 17" id="KW-0812">Transmembrane</keyword>
<feature type="transmembrane region" description="Helical" evidence="17">
    <location>
        <begin position="188"/>
        <end position="216"/>
    </location>
</feature>
<dbReference type="RefSeq" id="YP_009331668.1">
    <property type="nucleotide sequence ID" value="NC_032361.1"/>
</dbReference>
<evidence type="ECO:0000256" key="5">
    <source>
        <dbReference type="ARBA" id="ARBA00022448"/>
    </source>
</evidence>
<proteinExistence type="inferred from homology"/>
<name>A0A343A8S1_9ANNE</name>
<comment type="similarity">
    <text evidence="2 17">Belongs to the complex I subunit 2 family.</text>
</comment>
<dbReference type="InterPro" id="IPR001750">
    <property type="entry name" value="ND/Mrp_TM"/>
</dbReference>
<feature type="transmembrane region" description="Helical" evidence="17">
    <location>
        <begin position="148"/>
        <end position="167"/>
    </location>
</feature>
<evidence type="ECO:0000256" key="6">
    <source>
        <dbReference type="ARBA" id="ARBA00022660"/>
    </source>
</evidence>
<evidence type="ECO:0000256" key="10">
    <source>
        <dbReference type="ARBA" id="ARBA00022982"/>
    </source>
</evidence>
<evidence type="ECO:0000256" key="1">
    <source>
        <dbReference type="ARBA" id="ARBA00004448"/>
    </source>
</evidence>
<keyword evidence="14 17" id="KW-0496">Mitochondrion</keyword>
<evidence type="ECO:0000256" key="7">
    <source>
        <dbReference type="ARBA" id="ARBA00022692"/>
    </source>
</evidence>
<dbReference type="GO" id="GO:0005743">
    <property type="term" value="C:mitochondrial inner membrane"/>
    <property type="evidence" value="ECO:0007669"/>
    <property type="project" value="UniProtKB-SubCell"/>
</dbReference>
<dbReference type="Pfam" id="PF00361">
    <property type="entry name" value="Proton_antipo_M"/>
    <property type="match status" value="1"/>
</dbReference>
<comment type="subcellular location">
    <subcellularLocation>
        <location evidence="1 17">Mitochondrion inner membrane</location>
        <topology evidence="1 17">Multi-pass membrane protein</topology>
    </subcellularLocation>
</comment>
<keyword evidence="11 17" id="KW-1133">Transmembrane helix</keyword>
<dbReference type="AlphaFoldDB" id="A0A343A8S1"/>
<evidence type="ECO:0000256" key="11">
    <source>
        <dbReference type="ARBA" id="ARBA00022989"/>
    </source>
</evidence>
<dbReference type="EMBL" id="KX462988">
    <property type="protein sequence ID" value="APG32421.1"/>
    <property type="molecule type" value="Genomic_DNA"/>
</dbReference>
<keyword evidence="8 17" id="KW-0999">Mitochondrion inner membrane</keyword>
<dbReference type="PANTHER" id="PTHR46552:SF1">
    <property type="entry name" value="NADH-UBIQUINONE OXIDOREDUCTASE CHAIN 2"/>
    <property type="match status" value="1"/>
</dbReference>
<feature type="transmembrane region" description="Helical" evidence="17">
    <location>
        <begin position="236"/>
        <end position="259"/>
    </location>
</feature>
<geneLocation type="mitochondrion" evidence="19"/>
<dbReference type="GO" id="GO:0006120">
    <property type="term" value="P:mitochondrial electron transport, NADH to ubiquinone"/>
    <property type="evidence" value="ECO:0007669"/>
    <property type="project" value="InterPro"/>
</dbReference>
<dbReference type="InterPro" id="IPR003917">
    <property type="entry name" value="NADH_UbQ_OxRdtase_chain2"/>
</dbReference>
<dbReference type="InterPro" id="IPR050175">
    <property type="entry name" value="Complex_I_Subunit_2"/>
</dbReference>
<keyword evidence="5" id="KW-0813">Transport</keyword>
<keyword evidence="10 17" id="KW-0249">Electron transport</keyword>
<evidence type="ECO:0000256" key="13">
    <source>
        <dbReference type="ARBA" id="ARBA00023075"/>
    </source>
</evidence>
<evidence type="ECO:0000256" key="4">
    <source>
        <dbReference type="ARBA" id="ARBA00021008"/>
    </source>
</evidence>
<keyword evidence="6 17" id="KW-0679">Respiratory chain</keyword>